<dbReference type="SUPFAM" id="SSF54427">
    <property type="entry name" value="NTF2-like"/>
    <property type="match status" value="1"/>
</dbReference>
<dbReference type="NCBIfam" id="TIGR02937">
    <property type="entry name" value="sigma70-ECF"/>
    <property type="match status" value="1"/>
</dbReference>
<dbReference type="Gene3D" id="3.10.450.50">
    <property type="match status" value="1"/>
</dbReference>
<comment type="subunit">
    <text evidence="2">Interacts transiently with the RNA polymerase catalytic core formed by RpoA, RpoB, RpoC and RpoZ (2 alpha, 1 beta, 1 beta' and 1 omega subunit) to form the RNA polymerase holoenzyme that can initiate transcription.</text>
</comment>
<dbReference type="Gene3D" id="1.10.1740.10">
    <property type="match status" value="1"/>
</dbReference>
<dbReference type="InterPro" id="IPR014284">
    <property type="entry name" value="RNA_pol_sigma-70_dom"/>
</dbReference>
<dbReference type="GO" id="GO:0016987">
    <property type="term" value="F:sigma factor activity"/>
    <property type="evidence" value="ECO:0007669"/>
    <property type="project" value="UniProtKB-KW"/>
</dbReference>
<evidence type="ECO:0000256" key="4">
    <source>
        <dbReference type="ARBA" id="ARBA00023082"/>
    </source>
</evidence>
<evidence type="ECO:0000256" key="1">
    <source>
        <dbReference type="ARBA" id="ARBA00010641"/>
    </source>
</evidence>
<dbReference type="GO" id="GO:0006352">
    <property type="term" value="P:DNA-templated transcription initiation"/>
    <property type="evidence" value="ECO:0007669"/>
    <property type="project" value="InterPro"/>
</dbReference>
<keyword evidence="3" id="KW-0805">Transcription regulation</keyword>
<keyword evidence="4" id="KW-0731">Sigma factor</keyword>
<comment type="similarity">
    <text evidence="1">Belongs to the sigma-70 factor family. ECF subfamily.</text>
</comment>
<name>A0A931AET6_9ACTN</name>
<dbReference type="InterPro" id="IPR013324">
    <property type="entry name" value="RNA_pol_sigma_r3/r4-like"/>
</dbReference>
<dbReference type="InterPro" id="IPR052704">
    <property type="entry name" value="ECF_Sigma-70_Domain"/>
</dbReference>
<dbReference type="InterPro" id="IPR013249">
    <property type="entry name" value="RNA_pol_sigma70_r4_t2"/>
</dbReference>
<comment type="caution">
    <text evidence="8">The sequence shown here is derived from an EMBL/GenBank/DDBJ whole genome shotgun (WGS) entry which is preliminary data.</text>
</comment>
<dbReference type="InterPro" id="IPR032710">
    <property type="entry name" value="NTF2-like_dom_sf"/>
</dbReference>
<dbReference type="SUPFAM" id="SSF88659">
    <property type="entry name" value="Sigma3 and sigma4 domains of RNA polymerase sigma factors"/>
    <property type="match status" value="1"/>
</dbReference>
<evidence type="ECO:0000259" key="7">
    <source>
        <dbReference type="Pfam" id="PF08281"/>
    </source>
</evidence>
<dbReference type="Proteomes" id="UP000605361">
    <property type="component" value="Unassembled WGS sequence"/>
</dbReference>
<gene>
    <name evidence="8" type="primary">sigJ</name>
    <name evidence="8" type="ORF">ITP53_38910</name>
</gene>
<dbReference type="RefSeq" id="WP_195900474.1">
    <property type="nucleotide sequence ID" value="NZ_JADOGI010000166.1"/>
</dbReference>
<dbReference type="Pfam" id="PF04542">
    <property type="entry name" value="Sigma70_r2"/>
    <property type="match status" value="1"/>
</dbReference>
<dbReference type="Gene3D" id="1.10.10.10">
    <property type="entry name" value="Winged helix-like DNA-binding domain superfamily/Winged helix DNA-binding domain"/>
    <property type="match status" value="1"/>
</dbReference>
<dbReference type="SUPFAM" id="SSF88946">
    <property type="entry name" value="Sigma2 domain of RNA polymerase sigma factors"/>
    <property type="match status" value="1"/>
</dbReference>
<evidence type="ECO:0000313" key="8">
    <source>
        <dbReference type="EMBL" id="MBF8191566.1"/>
    </source>
</evidence>
<dbReference type="GO" id="GO:0003677">
    <property type="term" value="F:DNA binding"/>
    <property type="evidence" value="ECO:0007669"/>
    <property type="project" value="InterPro"/>
</dbReference>
<evidence type="ECO:0000256" key="2">
    <source>
        <dbReference type="ARBA" id="ARBA00011344"/>
    </source>
</evidence>
<evidence type="ECO:0000313" key="9">
    <source>
        <dbReference type="Proteomes" id="UP000605361"/>
    </source>
</evidence>
<dbReference type="InterPro" id="IPR013325">
    <property type="entry name" value="RNA_pol_sigma_r2"/>
</dbReference>
<dbReference type="PANTHER" id="PTHR30173">
    <property type="entry name" value="SIGMA 19 FACTOR"/>
    <property type="match status" value="1"/>
</dbReference>
<reference evidence="8" key="1">
    <citation type="submission" date="2020-11" db="EMBL/GenBank/DDBJ databases">
        <title>Whole-genome analyses of Nonomuraea sp. K274.</title>
        <authorList>
            <person name="Veyisoglu A."/>
        </authorList>
    </citation>
    <scope>NUCLEOTIDE SEQUENCE</scope>
    <source>
        <strain evidence="8">K274</strain>
    </source>
</reference>
<dbReference type="AlphaFoldDB" id="A0A931AET6"/>
<dbReference type="PANTHER" id="PTHR30173:SF36">
    <property type="entry name" value="ECF RNA POLYMERASE SIGMA FACTOR SIGJ"/>
    <property type="match status" value="1"/>
</dbReference>
<accession>A0A931AET6</accession>
<keyword evidence="5" id="KW-0804">Transcription</keyword>
<protein>
    <submittedName>
        <fullName evidence="8">RNA polymerase sigma factor SigJ</fullName>
    </submittedName>
</protein>
<dbReference type="InterPro" id="IPR007627">
    <property type="entry name" value="RNA_pol_sigma70_r2"/>
</dbReference>
<feature type="domain" description="RNA polymerase sigma factor 70 region 4 type 2" evidence="7">
    <location>
        <begin position="110"/>
        <end position="160"/>
    </location>
</feature>
<dbReference type="Pfam" id="PF08281">
    <property type="entry name" value="Sigma70_r4_2"/>
    <property type="match status" value="1"/>
</dbReference>
<proteinExistence type="inferred from homology"/>
<keyword evidence="9" id="KW-1185">Reference proteome</keyword>
<feature type="domain" description="RNA polymerase sigma-70 region 2" evidence="6">
    <location>
        <begin position="14"/>
        <end position="75"/>
    </location>
</feature>
<evidence type="ECO:0000256" key="5">
    <source>
        <dbReference type="ARBA" id="ARBA00023163"/>
    </source>
</evidence>
<dbReference type="NCBIfam" id="NF007214">
    <property type="entry name" value="PRK09636.1"/>
    <property type="match status" value="1"/>
</dbReference>
<evidence type="ECO:0000259" key="6">
    <source>
        <dbReference type="Pfam" id="PF04542"/>
    </source>
</evidence>
<dbReference type="InterPro" id="IPR036388">
    <property type="entry name" value="WH-like_DNA-bd_sf"/>
</dbReference>
<organism evidence="8 9">
    <name type="scientific">Nonomuraea cypriaca</name>
    <dbReference type="NCBI Taxonomy" id="1187855"/>
    <lineage>
        <taxon>Bacteria</taxon>
        <taxon>Bacillati</taxon>
        <taxon>Actinomycetota</taxon>
        <taxon>Actinomycetes</taxon>
        <taxon>Streptosporangiales</taxon>
        <taxon>Streptosporangiaceae</taxon>
        <taxon>Nonomuraea</taxon>
    </lineage>
</organism>
<dbReference type="EMBL" id="JADOGI010000166">
    <property type="protein sequence ID" value="MBF8191566.1"/>
    <property type="molecule type" value="Genomic_DNA"/>
</dbReference>
<evidence type="ECO:0000256" key="3">
    <source>
        <dbReference type="ARBA" id="ARBA00023015"/>
    </source>
</evidence>
<sequence length="294" mass="31865">MGGVAGSRLDEEWESHRPAVFGAAYRLLGSVAEAEDVVQDVWLRAAAADLAQVVDLRAWLVTVAARSAYNVLNSARVRRDAYVGPWLPEPLLTGPDAGHRVLVDESVSTALLLVMQELPPPERVAFVLHDVFELPFGEIAGVLGRSPVACRKLASRARARVTTARRRPSASRAERERVLNAFRAASEEGDFARLVELLDPDVVYVADGGDKATAARVPVLGRVRVARLLARLGTRRPGARMHLVEVGGEPGLATYRDGALVWIDTVDISGGRITAFRRVANPDKLRHAGHTRAS</sequence>